<proteinExistence type="predicted"/>
<evidence type="ECO:0000313" key="2">
    <source>
        <dbReference type="EMBL" id="PIR92535.1"/>
    </source>
</evidence>
<protein>
    <recommendedName>
        <fullName evidence="4">CBM-cenC domain-containing protein</fullName>
    </recommendedName>
</protein>
<evidence type="ECO:0000256" key="1">
    <source>
        <dbReference type="SAM" id="SignalP"/>
    </source>
</evidence>
<name>A0A2H0V0E9_9BACT</name>
<organism evidence="2 3">
    <name type="scientific">Candidatus Falkowbacteria bacterium CG10_big_fil_rev_8_21_14_0_10_44_15</name>
    <dbReference type="NCBI Taxonomy" id="1974569"/>
    <lineage>
        <taxon>Bacteria</taxon>
        <taxon>Candidatus Falkowiibacteriota</taxon>
    </lineage>
</organism>
<evidence type="ECO:0000313" key="3">
    <source>
        <dbReference type="Proteomes" id="UP000228510"/>
    </source>
</evidence>
<sequence>MNMIQKIILALFVLVVFAAVSAVDVKAAEINVNDYFPLEVGRMWTYVAPGYSVVQVTVIETRDFPAGTGYVFQKNEFYFDNSGSEKTNRVYGRTSIGVGQFEYQRLDREYSIIYSPCLLMLPVNPRVGSPVINSVTVTHIGELIPGEYAYLSRPWSQNIEVIGLGETVVVPAGTFTDTIHIHITNDEGDDSHSWYAKGVGLIKGGLGELIAINELLPPFIVRAMLTPTVTVTPTAIATAVPTPTPTPTNTPAPALSPSPVHSPIREGFMLYENDISNGDLAANGITEVPGTFAGLAPAQISIESDGDVSTSAINSSGQNYILRLSASENSGSLLLFNLRWPLEVFSNEEVRVSVGVKGDATAQIFIGAIDADTNGNLTPVMEYLTTHPLREWETVTASHQSRSNKVVPLIQVVGPGSVTIDKIQVRVVNKDTF</sequence>
<dbReference type="Gene3D" id="2.40.360.20">
    <property type="match status" value="1"/>
</dbReference>
<gene>
    <name evidence="2" type="ORF">COU01_01095</name>
</gene>
<feature type="signal peptide" evidence="1">
    <location>
        <begin position="1"/>
        <end position="22"/>
    </location>
</feature>
<dbReference type="AlphaFoldDB" id="A0A2H0V0E9"/>
<evidence type="ECO:0008006" key="4">
    <source>
        <dbReference type="Google" id="ProtNLM"/>
    </source>
</evidence>
<accession>A0A2H0V0E9</accession>
<dbReference type="Proteomes" id="UP000228510">
    <property type="component" value="Unassembled WGS sequence"/>
</dbReference>
<feature type="chain" id="PRO_5013547194" description="CBM-cenC domain-containing protein" evidence="1">
    <location>
        <begin position="23"/>
        <end position="433"/>
    </location>
</feature>
<comment type="caution">
    <text evidence="2">The sequence shown here is derived from an EMBL/GenBank/DDBJ whole genome shotgun (WGS) entry which is preliminary data.</text>
</comment>
<reference evidence="3" key="1">
    <citation type="submission" date="2017-09" db="EMBL/GenBank/DDBJ databases">
        <title>Depth-based differentiation of microbial function through sediment-hosted aquifers and enrichment of novel symbionts in the deep terrestrial subsurface.</title>
        <authorList>
            <person name="Probst A.J."/>
            <person name="Ladd B."/>
            <person name="Jarett J.K."/>
            <person name="Geller-Mcgrath D.E."/>
            <person name="Sieber C.M.K."/>
            <person name="Emerson J.B."/>
            <person name="Anantharaman K."/>
            <person name="Thomas B.C."/>
            <person name="Malmstrom R."/>
            <person name="Stieglmeier M."/>
            <person name="Klingl A."/>
            <person name="Woyke T."/>
            <person name="Ryan C.M."/>
            <person name="Banfield J.F."/>
        </authorList>
    </citation>
    <scope>NUCLEOTIDE SEQUENCE [LARGE SCALE GENOMIC DNA]</scope>
</reference>
<dbReference type="EMBL" id="PFAT01000019">
    <property type="protein sequence ID" value="PIR92535.1"/>
    <property type="molecule type" value="Genomic_DNA"/>
</dbReference>
<keyword evidence="1" id="KW-0732">Signal</keyword>